<evidence type="ECO:0000313" key="6">
    <source>
        <dbReference type="EMBL" id="TXC79627.1"/>
    </source>
</evidence>
<proteinExistence type="predicted"/>
<dbReference type="GO" id="GO:0009055">
    <property type="term" value="F:electron transfer activity"/>
    <property type="evidence" value="ECO:0007669"/>
    <property type="project" value="InterPro"/>
</dbReference>
<dbReference type="Pfam" id="PF12682">
    <property type="entry name" value="Flavodoxin_4"/>
    <property type="match status" value="1"/>
</dbReference>
<evidence type="ECO:0000256" key="1">
    <source>
        <dbReference type="ARBA" id="ARBA00001917"/>
    </source>
</evidence>
<dbReference type="SUPFAM" id="SSF52218">
    <property type="entry name" value="Flavoproteins"/>
    <property type="match status" value="1"/>
</dbReference>
<gene>
    <name evidence="6" type="ORF">FRZ40_35275</name>
    <name evidence="5" type="ORF">V4C56_37485</name>
</gene>
<dbReference type="Proteomes" id="UP000321776">
    <property type="component" value="Unassembled WGS sequence"/>
</dbReference>
<evidence type="ECO:0000313" key="8">
    <source>
        <dbReference type="Proteomes" id="UP001481677"/>
    </source>
</evidence>
<keyword evidence="2" id="KW-0285">Flavoprotein</keyword>
<keyword evidence="3" id="KW-0288">FMN</keyword>
<reference evidence="5 8" key="3">
    <citation type="submission" date="2024-01" db="EMBL/GenBank/DDBJ databases">
        <title>The diversity of rhizobia nodulating Mimosa spp. in eleven states of Brazil covering several biomes is determined by host plant, location, and edaphic factors.</title>
        <authorList>
            <person name="Rouws L."/>
            <person name="Barauna A."/>
            <person name="Beukes C."/>
            <person name="De Faria S.M."/>
            <person name="Gross E."/>
            <person name="Dos Reis Junior F.B."/>
            <person name="Simon M."/>
            <person name="Maluk M."/>
            <person name="Odee D.W."/>
            <person name="Kenicer G."/>
            <person name="Young J.P.W."/>
            <person name="Reis V.M."/>
            <person name="Zilli J."/>
            <person name="James E.K."/>
        </authorList>
    </citation>
    <scope>NUCLEOTIDE SEQUENCE [LARGE SCALE GENOMIC DNA]</scope>
    <source>
        <strain evidence="5 8">JPY530</strain>
    </source>
</reference>
<dbReference type="PANTHER" id="PTHR39201:SF1">
    <property type="entry name" value="FLAVODOXIN-LIKE DOMAIN-CONTAINING PROTEIN"/>
    <property type="match status" value="1"/>
</dbReference>
<sequence length="192" mass="21162">MAGNKILVVFFSRTGTTRKIASHLTKLLGAQSEEIVASTDRSGPFGYLRSLVEALEHRPAKIAASTCDVSMYDLVVIGTPVWANSISSPVRAYLIANRSHFKNVAFFCSFARRGNRTALEQMHMLTRASALAECSLTAREALHCESSPILSEFVDRLQRRLGALQMGQNGTSTVIADDPSLHRIRAHIQEKF</sequence>
<evidence type="ECO:0000256" key="3">
    <source>
        <dbReference type="ARBA" id="ARBA00022643"/>
    </source>
</evidence>
<protein>
    <submittedName>
        <fullName evidence="6">Flavodoxin</fullName>
    </submittedName>
</protein>
<organism evidence="6 7">
    <name type="scientific">Paraburkholderia azotifigens</name>
    <dbReference type="NCBI Taxonomy" id="2057004"/>
    <lineage>
        <taxon>Bacteria</taxon>
        <taxon>Pseudomonadati</taxon>
        <taxon>Pseudomonadota</taxon>
        <taxon>Betaproteobacteria</taxon>
        <taxon>Burkholderiales</taxon>
        <taxon>Burkholderiaceae</taxon>
        <taxon>Paraburkholderia</taxon>
    </lineage>
</organism>
<dbReference type="AlphaFoldDB" id="A0A5C6V2V1"/>
<accession>A0A5C6V2V1</accession>
<evidence type="ECO:0000313" key="7">
    <source>
        <dbReference type="Proteomes" id="UP000321776"/>
    </source>
</evidence>
<comment type="caution">
    <text evidence="6">The sequence shown here is derived from an EMBL/GenBank/DDBJ whole genome shotgun (WGS) entry which is preliminary data.</text>
</comment>
<dbReference type="InterPro" id="IPR001226">
    <property type="entry name" value="Flavodoxin_CS"/>
</dbReference>
<dbReference type="Gene3D" id="3.40.50.360">
    <property type="match status" value="1"/>
</dbReference>
<dbReference type="InterPro" id="IPR029039">
    <property type="entry name" value="Flavoprotein-like_sf"/>
</dbReference>
<dbReference type="EMBL" id="JAZHGA010000044">
    <property type="protein sequence ID" value="MEM5345304.1"/>
    <property type="molecule type" value="Genomic_DNA"/>
</dbReference>
<comment type="cofactor">
    <cofactor evidence="1">
        <name>FMN</name>
        <dbReference type="ChEBI" id="CHEBI:58210"/>
    </cofactor>
</comment>
<evidence type="ECO:0000256" key="2">
    <source>
        <dbReference type="ARBA" id="ARBA00022630"/>
    </source>
</evidence>
<dbReference type="EMBL" id="VOQS01000005">
    <property type="protein sequence ID" value="TXC79627.1"/>
    <property type="molecule type" value="Genomic_DNA"/>
</dbReference>
<keyword evidence="8" id="KW-1185">Reference proteome</keyword>
<feature type="domain" description="Flavodoxin-like" evidence="4">
    <location>
        <begin position="5"/>
        <end position="121"/>
    </location>
</feature>
<dbReference type="PROSITE" id="PS00201">
    <property type="entry name" value="FLAVODOXIN"/>
    <property type="match status" value="1"/>
</dbReference>
<evidence type="ECO:0000313" key="5">
    <source>
        <dbReference type="EMBL" id="MEM5345304.1"/>
    </source>
</evidence>
<dbReference type="PANTHER" id="PTHR39201">
    <property type="entry name" value="EXPORTED PROTEIN-RELATED"/>
    <property type="match status" value="1"/>
</dbReference>
<dbReference type="GO" id="GO:0010181">
    <property type="term" value="F:FMN binding"/>
    <property type="evidence" value="ECO:0007669"/>
    <property type="project" value="InterPro"/>
</dbReference>
<reference evidence="6" key="2">
    <citation type="submission" date="2019-08" db="EMBL/GenBank/DDBJ databases">
        <authorList>
            <person name="Im W.-T."/>
        </authorList>
    </citation>
    <scope>NUCLEOTIDE SEQUENCE</scope>
    <source>
        <strain evidence="6">NF 2-5-3</strain>
    </source>
</reference>
<dbReference type="RefSeq" id="WP_147237277.1">
    <property type="nucleotide sequence ID" value="NZ_JAZHFZ010000043.1"/>
</dbReference>
<dbReference type="InterPro" id="IPR008254">
    <property type="entry name" value="Flavodoxin/NO_synth"/>
</dbReference>
<name>A0A5C6V2V1_9BURK</name>
<evidence type="ECO:0000259" key="4">
    <source>
        <dbReference type="Pfam" id="PF12682"/>
    </source>
</evidence>
<reference evidence="6 7" key="1">
    <citation type="journal article" date="2018" name="Int. J. Syst. Evol. Microbiol.">
        <title>Paraburkholderia azotifigens sp. nov., a nitrogen-fixing bacterium isolated from paddy soil.</title>
        <authorList>
            <person name="Choi G.M."/>
            <person name="Im W.T."/>
        </authorList>
    </citation>
    <scope>NUCLEOTIDE SEQUENCE [LARGE SCALE GENOMIC DNA]</scope>
    <source>
        <strain evidence="6 7">NF 2-5-3</strain>
    </source>
</reference>
<dbReference type="Proteomes" id="UP001481677">
    <property type="component" value="Unassembled WGS sequence"/>
</dbReference>